<feature type="transmembrane region" description="Helical" evidence="5">
    <location>
        <begin position="15"/>
        <end position="36"/>
    </location>
</feature>
<dbReference type="PROSITE" id="PS50262">
    <property type="entry name" value="G_PROTEIN_RECEP_F1_2"/>
    <property type="match status" value="1"/>
</dbReference>
<dbReference type="EMBL" id="JAHGAV010000101">
    <property type="protein sequence ID" value="KAG6932220.1"/>
    <property type="molecule type" value="Genomic_DNA"/>
</dbReference>
<dbReference type="CDD" id="cd00637">
    <property type="entry name" value="7tm_classA_rhodopsin-like"/>
    <property type="match status" value="1"/>
</dbReference>
<sequence length="318" mass="35925">MNDTTKTKELEIIKASLYLFDFIFITAIGLLIFKTVQQNSEMKKKVQYFLLCHHLLCCSLFSCFGVAFNTLRALAVKSPKIVFWIIFGVQVAIGEGVLITLTLMALNRCFAVCWPLRYISLVHTVKHKVMICVWIITMFKSMCLLLIEGIDVSPKDLFEVVPSCSTVLGGLFARTTGIILIVFLWAIIIVSYCLLCKEGKHAGHFNSSNNKARKTIIIHGLHFSLLLFSPLIIIAFKTLSDYFILNLTAFVVFSFAQCFSPVVYGLRNKELQTKLFNRQRTSLCTGHMINGSDVQQPQTPEQLNDSELIDTRCSFPDP</sequence>
<evidence type="ECO:0000256" key="4">
    <source>
        <dbReference type="ARBA" id="ARBA00023136"/>
    </source>
</evidence>
<organism evidence="7 8">
    <name type="scientific">Chelydra serpentina</name>
    <name type="common">Snapping turtle</name>
    <name type="synonym">Testudo serpentina</name>
    <dbReference type="NCBI Taxonomy" id="8475"/>
    <lineage>
        <taxon>Eukaryota</taxon>
        <taxon>Metazoa</taxon>
        <taxon>Chordata</taxon>
        <taxon>Craniata</taxon>
        <taxon>Vertebrata</taxon>
        <taxon>Euteleostomi</taxon>
        <taxon>Archelosauria</taxon>
        <taxon>Testudinata</taxon>
        <taxon>Testudines</taxon>
        <taxon>Cryptodira</taxon>
        <taxon>Durocryptodira</taxon>
        <taxon>Americhelydia</taxon>
        <taxon>Chelydroidea</taxon>
        <taxon>Chelydridae</taxon>
        <taxon>Chelydra</taxon>
    </lineage>
</organism>
<dbReference type="Pfam" id="PF10323">
    <property type="entry name" value="7TM_GPCR_Srv"/>
    <property type="match status" value="1"/>
</dbReference>
<proteinExistence type="predicted"/>
<dbReference type="GO" id="GO:0004984">
    <property type="term" value="F:olfactory receptor activity"/>
    <property type="evidence" value="ECO:0007669"/>
    <property type="project" value="TreeGrafter"/>
</dbReference>
<dbReference type="SUPFAM" id="SSF81321">
    <property type="entry name" value="Family A G protein-coupled receptor-like"/>
    <property type="match status" value="1"/>
</dbReference>
<evidence type="ECO:0000256" key="3">
    <source>
        <dbReference type="ARBA" id="ARBA00022989"/>
    </source>
</evidence>
<feature type="transmembrane region" description="Helical" evidence="5">
    <location>
        <begin position="127"/>
        <end position="147"/>
    </location>
</feature>
<name>A0A8T1SUC6_CHESE</name>
<keyword evidence="8" id="KW-1185">Reference proteome</keyword>
<dbReference type="InterPro" id="IPR017452">
    <property type="entry name" value="GPCR_Rhodpsn_7TM"/>
</dbReference>
<protein>
    <recommendedName>
        <fullName evidence="6">G-protein coupled receptors family 1 profile domain-containing protein</fullName>
    </recommendedName>
</protein>
<dbReference type="PANTHER" id="PTHR26451">
    <property type="entry name" value="G_PROTEIN_RECEP_F1_2 DOMAIN-CONTAINING PROTEIN"/>
    <property type="match status" value="1"/>
</dbReference>
<keyword evidence="4 5" id="KW-0472">Membrane</keyword>
<feature type="domain" description="G-protein coupled receptors family 1 profile" evidence="6">
    <location>
        <begin position="98"/>
        <end position="264"/>
    </location>
</feature>
<accession>A0A8T1SUC6</accession>
<evidence type="ECO:0000259" key="6">
    <source>
        <dbReference type="PROSITE" id="PS50262"/>
    </source>
</evidence>
<feature type="transmembrane region" description="Helical" evidence="5">
    <location>
        <begin position="242"/>
        <end position="266"/>
    </location>
</feature>
<dbReference type="InterPro" id="IPR052921">
    <property type="entry name" value="GPCR1_Superfamily_Member"/>
</dbReference>
<gene>
    <name evidence="7" type="ORF">G0U57_000099</name>
</gene>
<evidence type="ECO:0000256" key="1">
    <source>
        <dbReference type="ARBA" id="ARBA00004370"/>
    </source>
</evidence>
<dbReference type="Gene3D" id="1.20.1070.10">
    <property type="entry name" value="Rhodopsin 7-helix transmembrane proteins"/>
    <property type="match status" value="1"/>
</dbReference>
<feature type="transmembrane region" description="Helical" evidence="5">
    <location>
        <begin position="81"/>
        <end position="106"/>
    </location>
</feature>
<evidence type="ECO:0000313" key="7">
    <source>
        <dbReference type="EMBL" id="KAG6932220.1"/>
    </source>
</evidence>
<dbReference type="PANTHER" id="PTHR26451:SF980">
    <property type="entry name" value="GENE 7582-RELATED"/>
    <property type="match status" value="1"/>
</dbReference>
<feature type="transmembrane region" description="Helical" evidence="5">
    <location>
        <begin position="48"/>
        <end position="69"/>
    </location>
</feature>
<dbReference type="Proteomes" id="UP000765507">
    <property type="component" value="Unassembled WGS sequence"/>
</dbReference>
<feature type="transmembrane region" description="Helical" evidence="5">
    <location>
        <begin position="216"/>
        <end position="236"/>
    </location>
</feature>
<keyword evidence="3 5" id="KW-1133">Transmembrane helix</keyword>
<keyword evidence="2 5" id="KW-0812">Transmembrane</keyword>
<dbReference type="InterPro" id="IPR019426">
    <property type="entry name" value="7TM_GPCR_serpentine_rcpt_Srv"/>
</dbReference>
<evidence type="ECO:0000256" key="5">
    <source>
        <dbReference type="SAM" id="Phobius"/>
    </source>
</evidence>
<evidence type="ECO:0000256" key="2">
    <source>
        <dbReference type="ARBA" id="ARBA00022692"/>
    </source>
</evidence>
<dbReference type="GO" id="GO:0016020">
    <property type="term" value="C:membrane"/>
    <property type="evidence" value="ECO:0007669"/>
    <property type="project" value="UniProtKB-SubCell"/>
</dbReference>
<evidence type="ECO:0000313" key="8">
    <source>
        <dbReference type="Proteomes" id="UP000765507"/>
    </source>
</evidence>
<dbReference type="AlphaFoldDB" id="A0A8T1SUC6"/>
<comment type="subcellular location">
    <subcellularLocation>
        <location evidence="1">Membrane</location>
    </subcellularLocation>
</comment>
<dbReference type="GO" id="GO:0005549">
    <property type="term" value="F:odorant binding"/>
    <property type="evidence" value="ECO:0007669"/>
    <property type="project" value="TreeGrafter"/>
</dbReference>
<reference evidence="7 8" key="1">
    <citation type="journal article" date="2020" name="G3 (Bethesda)">
        <title>Draft Genome of the Common Snapping Turtle, Chelydra serpentina, a Model for Phenotypic Plasticity in Reptiles.</title>
        <authorList>
            <person name="Das D."/>
            <person name="Singh S.K."/>
            <person name="Bierstedt J."/>
            <person name="Erickson A."/>
            <person name="Galli G.L.J."/>
            <person name="Crossley D.A. 2nd"/>
            <person name="Rhen T."/>
        </authorList>
    </citation>
    <scope>NUCLEOTIDE SEQUENCE [LARGE SCALE GENOMIC DNA]</scope>
    <source>
        <strain evidence="7">KW</strain>
    </source>
</reference>
<feature type="transmembrane region" description="Helical" evidence="5">
    <location>
        <begin position="167"/>
        <end position="195"/>
    </location>
</feature>
<comment type="caution">
    <text evidence="7">The sequence shown here is derived from an EMBL/GenBank/DDBJ whole genome shotgun (WGS) entry which is preliminary data.</text>
</comment>
<dbReference type="OrthoDB" id="8856247at2759"/>